<evidence type="ECO:0000313" key="1">
    <source>
        <dbReference type="EMBL" id="QFR56530.1"/>
    </source>
</evidence>
<sequence length="75" mass="9037">MKRLLKKCTTFDYPEEANMLTFTYYNIVRVRIVDGEIEEKVIKRTMNREEAEVSLETYAKMLPHDSFFMYTTLED</sequence>
<dbReference type="Proteomes" id="UP000326637">
    <property type="component" value="Segment"/>
</dbReference>
<proteinExistence type="predicted"/>
<organism evidence="1 2">
    <name type="scientific">Bacillus phage 056SW001B</name>
    <dbReference type="NCBI Taxonomy" id="2601663"/>
    <lineage>
        <taxon>Viruses</taxon>
        <taxon>Duplodnaviria</taxon>
        <taxon>Heunggongvirae</taxon>
        <taxon>Uroviricota</taxon>
        <taxon>Caudoviricetes</taxon>
        <taxon>Ehrlichviridae</taxon>
        <taxon>Gettysburgvirus</taxon>
        <taxon>Gettysburgvirus gv056SW001B</taxon>
    </lineage>
</organism>
<protein>
    <submittedName>
        <fullName evidence="1">Uncharacterized protein</fullName>
    </submittedName>
</protein>
<keyword evidence="2" id="KW-1185">Reference proteome</keyword>
<dbReference type="EMBL" id="MN176230">
    <property type="protein sequence ID" value="QFR56530.1"/>
    <property type="molecule type" value="Genomic_DNA"/>
</dbReference>
<gene>
    <name evidence="1" type="primary">66</name>
    <name evidence="1" type="ORF">056SW001B_66</name>
</gene>
<evidence type="ECO:0000313" key="2">
    <source>
        <dbReference type="Proteomes" id="UP000326637"/>
    </source>
</evidence>
<name>A0A5P8PKG1_9CAUD</name>
<reference evidence="1 2" key="1">
    <citation type="submission" date="2019-07" db="EMBL/GenBank/DDBJ databases">
        <authorList>
            <person name="Krukonis G.P."/>
            <person name="Delesalle V.A."/>
        </authorList>
    </citation>
    <scope>NUCLEOTIDE SEQUENCE [LARGE SCALE GENOMIC DNA]</scope>
</reference>
<accession>A0A5P8PKG1</accession>